<dbReference type="EnsemblProtists" id="HpaT801469">
    <property type="protein sequence ID" value="HpaP801469"/>
    <property type="gene ID" value="HpaG801469"/>
</dbReference>
<proteinExistence type="predicted"/>
<accession>M4B5B8</accession>
<dbReference type="HOGENOM" id="CLU_1491806_0_0_1"/>
<dbReference type="STRING" id="559515.M4B5B8"/>
<dbReference type="VEuPathDB" id="FungiDB:HpaG801469"/>
<protein>
    <recommendedName>
        <fullName evidence="4">RxLR effector candidate protein</fullName>
    </recommendedName>
</protein>
<dbReference type="Proteomes" id="UP000011713">
    <property type="component" value="Unassembled WGS sequence"/>
</dbReference>
<evidence type="ECO:0000256" key="1">
    <source>
        <dbReference type="SAM" id="MobiDB-lite"/>
    </source>
</evidence>
<reference evidence="2" key="2">
    <citation type="submission" date="2015-06" db="UniProtKB">
        <authorList>
            <consortium name="EnsemblProtists"/>
        </authorList>
    </citation>
    <scope>IDENTIFICATION</scope>
    <source>
        <strain evidence="2">Emoy2</strain>
    </source>
</reference>
<name>M4B5B8_HYAAE</name>
<feature type="compositionally biased region" description="Basic and acidic residues" evidence="1">
    <location>
        <begin position="62"/>
        <end position="72"/>
    </location>
</feature>
<sequence length="181" mass="20053">MGFKTPNAVDTIWRLSCAIDPACATPRRGVVTEVSARRGDATRPYTFPLPAYARPAGAQEARPSRDLSRFGSREGGLPPKGAALIKRRRYTRMVFDCSIIRCGRMTICLHKHVVPKLFLFLTAMEEIHNSPLVRLGVVSVCLFMALFSETIGLSLECAAFMAGLALWTFRATQRGPSCRFE</sequence>
<organism evidence="2 3">
    <name type="scientific">Hyaloperonospora arabidopsidis (strain Emoy2)</name>
    <name type="common">Downy mildew agent</name>
    <name type="synonym">Peronospora arabidopsidis</name>
    <dbReference type="NCBI Taxonomy" id="559515"/>
    <lineage>
        <taxon>Eukaryota</taxon>
        <taxon>Sar</taxon>
        <taxon>Stramenopiles</taxon>
        <taxon>Oomycota</taxon>
        <taxon>Peronosporomycetes</taxon>
        <taxon>Peronosporales</taxon>
        <taxon>Peronosporaceae</taxon>
        <taxon>Hyaloperonospora</taxon>
    </lineage>
</organism>
<evidence type="ECO:0000313" key="2">
    <source>
        <dbReference type="EnsemblProtists" id="HpaP801468"/>
    </source>
</evidence>
<dbReference type="AlphaFoldDB" id="M4B5B8"/>
<dbReference type="InParanoid" id="M4B5B8"/>
<dbReference type="EMBL" id="JH598388">
    <property type="status" value="NOT_ANNOTATED_CDS"/>
    <property type="molecule type" value="Genomic_DNA"/>
</dbReference>
<evidence type="ECO:0000313" key="3">
    <source>
        <dbReference type="Proteomes" id="UP000011713"/>
    </source>
</evidence>
<keyword evidence="3" id="KW-1185">Reference proteome</keyword>
<evidence type="ECO:0008006" key="4">
    <source>
        <dbReference type="Google" id="ProtNLM"/>
    </source>
</evidence>
<dbReference type="EnsemblProtists" id="HpaT801468">
    <property type="protein sequence ID" value="HpaP801468"/>
    <property type="gene ID" value="HpaG801468"/>
</dbReference>
<reference evidence="3" key="1">
    <citation type="journal article" date="2010" name="Science">
        <title>Signatures of adaptation to obligate biotrophy in the Hyaloperonospora arabidopsidis genome.</title>
        <authorList>
            <person name="Baxter L."/>
            <person name="Tripathy S."/>
            <person name="Ishaque N."/>
            <person name="Boot N."/>
            <person name="Cabral A."/>
            <person name="Kemen E."/>
            <person name="Thines M."/>
            <person name="Ah-Fong A."/>
            <person name="Anderson R."/>
            <person name="Badejoko W."/>
            <person name="Bittner-Eddy P."/>
            <person name="Boore J.L."/>
            <person name="Chibucos M.C."/>
            <person name="Coates M."/>
            <person name="Dehal P."/>
            <person name="Delehaunty K."/>
            <person name="Dong S."/>
            <person name="Downton P."/>
            <person name="Dumas B."/>
            <person name="Fabro G."/>
            <person name="Fronick C."/>
            <person name="Fuerstenberg S.I."/>
            <person name="Fulton L."/>
            <person name="Gaulin E."/>
            <person name="Govers F."/>
            <person name="Hughes L."/>
            <person name="Humphray S."/>
            <person name="Jiang R.H."/>
            <person name="Judelson H."/>
            <person name="Kamoun S."/>
            <person name="Kyung K."/>
            <person name="Meijer H."/>
            <person name="Minx P."/>
            <person name="Morris P."/>
            <person name="Nelson J."/>
            <person name="Phuntumart V."/>
            <person name="Qutob D."/>
            <person name="Rehmany A."/>
            <person name="Rougon-Cardoso A."/>
            <person name="Ryden P."/>
            <person name="Torto-Alalibo T."/>
            <person name="Studholme D."/>
            <person name="Wang Y."/>
            <person name="Win J."/>
            <person name="Wood J."/>
            <person name="Clifton S.W."/>
            <person name="Rogers J."/>
            <person name="Van den Ackerveken G."/>
            <person name="Jones J.D."/>
            <person name="McDowell J.M."/>
            <person name="Beynon J."/>
            <person name="Tyler B.M."/>
        </authorList>
    </citation>
    <scope>NUCLEOTIDE SEQUENCE [LARGE SCALE GENOMIC DNA]</scope>
    <source>
        <strain evidence="3">Emoy2</strain>
    </source>
</reference>
<feature type="region of interest" description="Disordered" evidence="1">
    <location>
        <begin position="55"/>
        <end position="75"/>
    </location>
</feature>